<sequence length="485" mass="50272">MTAQDPRGGLATAAALRSGELEATALAEETLAAARTVGAETGAFAHLLEELTRTQAREAAERLAAARRDGTLEDLARTHPLLGVPLPLKDLTQLAGAPFEAGSAALRGNIATVTDGVAQKILDGGTLTVGKTTTPEFGMPCYTEPATGAPARTPWDLRRTAGGSSGGAAAAVAGGVVPIAHGSDGGGSARIPAACCGVLGLKPSRGLISPGPHGGEGMGLVTDGVLAREVRDLAAGLDLMAGSRPGDFMPAPARPGSFLEQLLHGEAPPPLRIAVLREPLAAETDVHPAALRGLERAVRLLADLGHRTEEIPAPLTPQEWRAFMPLWTVGAASIPLSESQEGQLLELTRWLREQGRGYSGVQLAEAFSGVQSLARRILEDLAAFDVVLTPSLAAPPAFPETLQLPGGADDFAAQCAFTPWTSTWNMLGTAALSVPLHREELDGVELPFGVHLGATRPGEEPLLLSLAAQLEEHDPWPPARVPRAA</sequence>
<dbReference type="InterPro" id="IPR023631">
    <property type="entry name" value="Amidase_dom"/>
</dbReference>
<evidence type="ECO:0000313" key="4">
    <source>
        <dbReference type="Proteomes" id="UP000823854"/>
    </source>
</evidence>
<feature type="domain" description="Amidase" evidence="2">
    <location>
        <begin position="27"/>
        <end position="463"/>
    </location>
</feature>
<dbReference type="InterPro" id="IPR000120">
    <property type="entry name" value="Amidase"/>
</dbReference>
<proteinExistence type="inferred from homology"/>
<dbReference type="Gene3D" id="3.90.1300.10">
    <property type="entry name" value="Amidase signature (AS) domain"/>
    <property type="match status" value="1"/>
</dbReference>
<reference evidence="3" key="1">
    <citation type="journal article" date="2021" name="PeerJ">
        <title>Extensive microbial diversity within the chicken gut microbiome revealed by metagenomics and culture.</title>
        <authorList>
            <person name="Gilroy R."/>
            <person name="Ravi A."/>
            <person name="Getino M."/>
            <person name="Pursley I."/>
            <person name="Horton D.L."/>
            <person name="Alikhan N.F."/>
            <person name="Baker D."/>
            <person name="Gharbi K."/>
            <person name="Hall N."/>
            <person name="Watson M."/>
            <person name="Adriaenssens E.M."/>
            <person name="Foster-Nyarko E."/>
            <person name="Jarju S."/>
            <person name="Secka A."/>
            <person name="Antonio M."/>
            <person name="Oren A."/>
            <person name="Chaudhuri R.R."/>
            <person name="La Ragione R."/>
            <person name="Hildebrand F."/>
            <person name="Pallen M.J."/>
        </authorList>
    </citation>
    <scope>NUCLEOTIDE SEQUENCE</scope>
    <source>
        <strain evidence="3">CHK130-7132</strain>
    </source>
</reference>
<dbReference type="GO" id="GO:0003824">
    <property type="term" value="F:catalytic activity"/>
    <property type="evidence" value="ECO:0007669"/>
    <property type="project" value="InterPro"/>
</dbReference>
<dbReference type="PANTHER" id="PTHR11895:SF7">
    <property type="entry name" value="GLUTAMYL-TRNA(GLN) AMIDOTRANSFERASE SUBUNIT A, MITOCHONDRIAL"/>
    <property type="match status" value="1"/>
</dbReference>
<dbReference type="InterPro" id="IPR036928">
    <property type="entry name" value="AS_sf"/>
</dbReference>
<dbReference type="PANTHER" id="PTHR11895">
    <property type="entry name" value="TRANSAMIDASE"/>
    <property type="match status" value="1"/>
</dbReference>
<dbReference type="SUPFAM" id="SSF75304">
    <property type="entry name" value="Amidase signature (AS) enzymes"/>
    <property type="match status" value="1"/>
</dbReference>
<dbReference type="EMBL" id="DWWC01000227">
    <property type="protein sequence ID" value="HJC70229.1"/>
    <property type="molecule type" value="Genomic_DNA"/>
</dbReference>
<reference evidence="3" key="2">
    <citation type="submission" date="2021-04" db="EMBL/GenBank/DDBJ databases">
        <authorList>
            <person name="Gilroy R."/>
        </authorList>
    </citation>
    <scope>NUCLEOTIDE SEQUENCE</scope>
    <source>
        <strain evidence="3">CHK130-7132</strain>
    </source>
</reference>
<evidence type="ECO:0000313" key="3">
    <source>
        <dbReference type="EMBL" id="HJC70229.1"/>
    </source>
</evidence>
<evidence type="ECO:0000259" key="2">
    <source>
        <dbReference type="Pfam" id="PF01425"/>
    </source>
</evidence>
<dbReference type="Proteomes" id="UP000823854">
    <property type="component" value="Unassembled WGS sequence"/>
</dbReference>
<protein>
    <submittedName>
        <fullName evidence="3">Amidase</fullName>
    </submittedName>
</protein>
<name>A0A9D2PZU7_9MICO</name>
<dbReference type="Pfam" id="PF01425">
    <property type="entry name" value="Amidase"/>
    <property type="match status" value="1"/>
</dbReference>
<evidence type="ECO:0000256" key="1">
    <source>
        <dbReference type="ARBA" id="ARBA00009199"/>
    </source>
</evidence>
<comment type="caution">
    <text evidence="3">The sequence shown here is derived from an EMBL/GenBank/DDBJ whole genome shotgun (WGS) entry which is preliminary data.</text>
</comment>
<organism evidence="3 4">
    <name type="scientific">Candidatus Brachybacterium intestinipullorum</name>
    <dbReference type="NCBI Taxonomy" id="2838512"/>
    <lineage>
        <taxon>Bacteria</taxon>
        <taxon>Bacillati</taxon>
        <taxon>Actinomycetota</taxon>
        <taxon>Actinomycetes</taxon>
        <taxon>Micrococcales</taxon>
        <taxon>Dermabacteraceae</taxon>
        <taxon>Brachybacterium</taxon>
    </lineage>
</organism>
<comment type="similarity">
    <text evidence="1">Belongs to the amidase family.</text>
</comment>
<accession>A0A9D2PZU7</accession>
<dbReference type="AlphaFoldDB" id="A0A9D2PZU7"/>
<gene>
    <name evidence="3" type="ORF">H9932_11245</name>
</gene>